<sequence>MVSFKKEDMCQPDPIVHDYDNMDDNLRKETLQSYADRLTEANRELAMSNQRWNFAEKKLAASEAHQERLREIIRTFASKINDMLEDVVDQECEQIACVLQLSERLTVANDDCQKIIKQRDLFSEQLKVEKRRIQLLKEENSKLKKNFIDLEKKKEIVEEKMEQLQLKDELTDLKSDENHRNLKRIRNDLKQENSRILHEQM</sequence>
<dbReference type="Proteomes" id="UP000887576">
    <property type="component" value="Unplaced"/>
</dbReference>
<organism evidence="1 2">
    <name type="scientific">Panagrolaimus sp. JU765</name>
    <dbReference type="NCBI Taxonomy" id="591449"/>
    <lineage>
        <taxon>Eukaryota</taxon>
        <taxon>Metazoa</taxon>
        <taxon>Ecdysozoa</taxon>
        <taxon>Nematoda</taxon>
        <taxon>Chromadorea</taxon>
        <taxon>Rhabditida</taxon>
        <taxon>Tylenchina</taxon>
        <taxon>Panagrolaimomorpha</taxon>
        <taxon>Panagrolaimoidea</taxon>
        <taxon>Panagrolaimidae</taxon>
        <taxon>Panagrolaimus</taxon>
    </lineage>
</organism>
<protein>
    <submittedName>
        <fullName evidence="2">Uncharacterized protein</fullName>
    </submittedName>
</protein>
<name>A0AC34Q994_9BILA</name>
<evidence type="ECO:0000313" key="2">
    <source>
        <dbReference type="WBParaSite" id="JU765_v2.g14110.t1"/>
    </source>
</evidence>
<reference evidence="2" key="1">
    <citation type="submission" date="2022-11" db="UniProtKB">
        <authorList>
            <consortium name="WormBaseParasite"/>
        </authorList>
    </citation>
    <scope>IDENTIFICATION</scope>
</reference>
<proteinExistence type="predicted"/>
<evidence type="ECO:0000313" key="1">
    <source>
        <dbReference type="Proteomes" id="UP000887576"/>
    </source>
</evidence>
<accession>A0AC34Q994</accession>
<dbReference type="WBParaSite" id="JU765_v2.g14110.t1">
    <property type="protein sequence ID" value="JU765_v2.g14110.t1"/>
    <property type="gene ID" value="JU765_v2.g14110"/>
</dbReference>